<dbReference type="InterPro" id="IPR004843">
    <property type="entry name" value="Calcineurin-like_PHP"/>
</dbReference>
<dbReference type="eggNOG" id="KOG3662">
    <property type="taxonomic scope" value="Eukaryota"/>
</dbReference>
<comment type="subcellular location">
    <subcellularLocation>
        <location evidence="1">Membrane</location>
        <topology evidence="1">Multi-pass membrane protein</topology>
    </subcellularLocation>
</comment>
<reference evidence="8" key="1">
    <citation type="journal article" date="2014" name="Microb. Cell Fact.">
        <title>Exploiting Issatchenkia orientalis SD108 for succinic acid production.</title>
        <authorList>
            <person name="Xiao H."/>
            <person name="Shao Z."/>
            <person name="Jiang Y."/>
            <person name="Dole S."/>
            <person name="Zhao H."/>
        </authorList>
    </citation>
    <scope>NUCLEOTIDE SEQUENCE [LARGE SCALE GENOMIC DNA]</scope>
    <source>
        <strain evidence="8">SD108</strain>
    </source>
</reference>
<protein>
    <recommendedName>
        <fullName evidence="6">Calcineurin-like phosphoesterase domain-containing protein</fullName>
    </recommendedName>
</protein>
<proteinExistence type="predicted"/>
<dbReference type="VEuPathDB" id="FungiDB:C5L36_0A09210"/>
<organism evidence="7 8">
    <name type="scientific">Pichia kudriavzevii</name>
    <name type="common">Yeast</name>
    <name type="synonym">Issatchenkia orientalis</name>
    <dbReference type="NCBI Taxonomy" id="4909"/>
    <lineage>
        <taxon>Eukaryota</taxon>
        <taxon>Fungi</taxon>
        <taxon>Dikarya</taxon>
        <taxon>Ascomycota</taxon>
        <taxon>Saccharomycotina</taxon>
        <taxon>Pichiomycetes</taxon>
        <taxon>Pichiales</taxon>
        <taxon>Pichiaceae</taxon>
        <taxon>Pichia</taxon>
    </lineage>
</organism>
<dbReference type="EMBL" id="JQFK01000039">
    <property type="protein sequence ID" value="KGK37343.1"/>
    <property type="molecule type" value="Genomic_DNA"/>
</dbReference>
<keyword evidence="2 5" id="KW-0812">Transmembrane</keyword>
<dbReference type="AlphaFoldDB" id="A0A099NWZ3"/>
<gene>
    <name evidence="7" type="ORF">JL09_g3519</name>
</gene>
<feature type="transmembrane region" description="Helical" evidence="5">
    <location>
        <begin position="419"/>
        <end position="442"/>
    </location>
</feature>
<feature type="transmembrane region" description="Helical" evidence="5">
    <location>
        <begin position="46"/>
        <end position="65"/>
    </location>
</feature>
<dbReference type="GO" id="GO:0016787">
    <property type="term" value="F:hydrolase activity"/>
    <property type="evidence" value="ECO:0007669"/>
    <property type="project" value="InterPro"/>
</dbReference>
<dbReference type="GO" id="GO:0006506">
    <property type="term" value="P:GPI anchor biosynthetic process"/>
    <property type="evidence" value="ECO:0007669"/>
    <property type="project" value="EnsemblFungi"/>
</dbReference>
<evidence type="ECO:0000313" key="8">
    <source>
        <dbReference type="Proteomes" id="UP000029867"/>
    </source>
</evidence>
<comment type="caution">
    <text evidence="7">The sequence shown here is derived from an EMBL/GenBank/DDBJ whole genome shotgun (WGS) entry which is preliminary data.</text>
</comment>
<feature type="transmembrane region" description="Helical" evidence="5">
    <location>
        <begin position="508"/>
        <end position="527"/>
    </location>
</feature>
<accession>A0A099NWZ3</accession>
<feature type="domain" description="Calcineurin-like phosphoesterase" evidence="6">
    <location>
        <begin position="95"/>
        <end position="281"/>
    </location>
</feature>
<evidence type="ECO:0000256" key="5">
    <source>
        <dbReference type="SAM" id="Phobius"/>
    </source>
</evidence>
<dbReference type="HOGENOM" id="CLU_011607_0_0_1"/>
<keyword evidence="4 5" id="KW-0472">Membrane</keyword>
<dbReference type="GO" id="GO:0016020">
    <property type="term" value="C:membrane"/>
    <property type="evidence" value="ECO:0007669"/>
    <property type="project" value="UniProtKB-SubCell"/>
</dbReference>
<sequence>MWLKAKNRHNSRGGLDISGYEEQKLENLKPSSTKSRSKRSWFIQHIRWKQLIILWVISLIIVNYFERVKPYYTLKKCMWKKWEDWPSESDPHHTVIIGDPQIVDEYSYPSRGWIGMKITQFFSDNYLHRNHNLINRVLKPDSIIFSGDLFDGGREWNDTRWIKEYKRFNNVFNPLEGVRQFRQIPGNHDVGFGNGVDFAKYARFKAYFGDADEVVTLGNHSIVLIDTVSLSCSEDENVSKRSREFLDSFKESSPYKQHPRIVFSHVPLYRFNEFQKCGSLRESKSKFPVVRGKQYQTVLEYQLSTEILNNIEPIMLFSGDDHDYCHVRHPISSNAEHTQDKFTFTENDHPGVEYADEVTLKVSSMTGGIKRPGIQLLSMWNPGGEENLTWKSTHSGLKTVDSKTAKTHLCYLPSGLQPLIHYATFVALGIFWIYVCSFNVNLGRRLHSSFKKGLQRFVGILGKIYRGGSQSVELPHLKGKKPPSLLKRYVDSIIIEWDIERENDFTTFLANSFIFVATLFFTLLWYFNSI</sequence>
<dbReference type="GO" id="GO:0005783">
    <property type="term" value="C:endoplasmic reticulum"/>
    <property type="evidence" value="ECO:0007669"/>
    <property type="project" value="EnsemblFungi"/>
</dbReference>
<evidence type="ECO:0000256" key="3">
    <source>
        <dbReference type="ARBA" id="ARBA00022989"/>
    </source>
</evidence>
<evidence type="ECO:0000256" key="4">
    <source>
        <dbReference type="ARBA" id="ARBA00023136"/>
    </source>
</evidence>
<keyword evidence="3 5" id="KW-1133">Transmembrane helix</keyword>
<evidence type="ECO:0000256" key="2">
    <source>
        <dbReference type="ARBA" id="ARBA00022692"/>
    </source>
</evidence>
<dbReference type="InterPro" id="IPR033308">
    <property type="entry name" value="PGAP5/Cdc1/Ted1"/>
</dbReference>
<dbReference type="InterPro" id="IPR029052">
    <property type="entry name" value="Metallo-depent_PP-like"/>
</dbReference>
<evidence type="ECO:0000313" key="7">
    <source>
        <dbReference type="EMBL" id="KGK37343.1"/>
    </source>
</evidence>
<dbReference type="Gene3D" id="3.60.21.10">
    <property type="match status" value="1"/>
</dbReference>
<dbReference type="SUPFAM" id="SSF56300">
    <property type="entry name" value="Metallo-dependent phosphatases"/>
    <property type="match status" value="1"/>
</dbReference>
<evidence type="ECO:0000259" key="6">
    <source>
        <dbReference type="Pfam" id="PF00149"/>
    </source>
</evidence>
<dbReference type="PANTHER" id="PTHR13315">
    <property type="entry name" value="METALLO PHOSPHOESTERASE RELATED"/>
    <property type="match status" value="1"/>
</dbReference>
<dbReference type="Proteomes" id="UP000029867">
    <property type="component" value="Unassembled WGS sequence"/>
</dbReference>
<dbReference type="PANTHER" id="PTHR13315:SF4">
    <property type="entry name" value="METALLOPHOSPHOESTERASE, ISOFORM E"/>
    <property type="match status" value="1"/>
</dbReference>
<dbReference type="Pfam" id="PF00149">
    <property type="entry name" value="Metallophos"/>
    <property type="match status" value="1"/>
</dbReference>
<dbReference type="GO" id="GO:0006281">
    <property type="term" value="P:DNA repair"/>
    <property type="evidence" value="ECO:0007669"/>
    <property type="project" value="EnsemblFungi"/>
</dbReference>
<evidence type="ECO:0000256" key="1">
    <source>
        <dbReference type="ARBA" id="ARBA00004141"/>
    </source>
</evidence>
<name>A0A099NWZ3_PICKU</name>